<dbReference type="SMART" id="SM00354">
    <property type="entry name" value="HTH_LACI"/>
    <property type="match status" value="1"/>
</dbReference>
<evidence type="ECO:0000313" key="6">
    <source>
        <dbReference type="Proteomes" id="UP000004407"/>
    </source>
</evidence>
<dbReference type="InterPro" id="IPR028082">
    <property type="entry name" value="Peripla_BP_I"/>
</dbReference>
<dbReference type="HOGENOM" id="CLU_037628_0_1_10"/>
<dbReference type="CDD" id="cd01392">
    <property type="entry name" value="HTH_LacI"/>
    <property type="match status" value="1"/>
</dbReference>
<evidence type="ECO:0000259" key="4">
    <source>
        <dbReference type="PROSITE" id="PS50932"/>
    </source>
</evidence>
<organism evidence="5 6">
    <name type="scientific">Leyella stercorea DSM 18206</name>
    <dbReference type="NCBI Taxonomy" id="1002367"/>
    <lineage>
        <taxon>Bacteria</taxon>
        <taxon>Pseudomonadati</taxon>
        <taxon>Bacteroidota</taxon>
        <taxon>Bacteroidia</taxon>
        <taxon>Bacteroidales</taxon>
        <taxon>Prevotellaceae</taxon>
        <taxon>Leyella</taxon>
    </lineage>
</organism>
<evidence type="ECO:0000256" key="2">
    <source>
        <dbReference type="ARBA" id="ARBA00023125"/>
    </source>
</evidence>
<dbReference type="PANTHER" id="PTHR30146">
    <property type="entry name" value="LACI-RELATED TRANSCRIPTIONAL REPRESSOR"/>
    <property type="match status" value="1"/>
</dbReference>
<dbReference type="PROSITE" id="PS00356">
    <property type="entry name" value="HTH_LACI_1"/>
    <property type="match status" value="1"/>
</dbReference>
<dbReference type="SUPFAM" id="SSF53822">
    <property type="entry name" value="Periplasmic binding protein-like I"/>
    <property type="match status" value="1"/>
</dbReference>
<evidence type="ECO:0000256" key="3">
    <source>
        <dbReference type="ARBA" id="ARBA00023163"/>
    </source>
</evidence>
<dbReference type="GO" id="GO:0003700">
    <property type="term" value="F:DNA-binding transcription factor activity"/>
    <property type="evidence" value="ECO:0007669"/>
    <property type="project" value="TreeGrafter"/>
</dbReference>
<keyword evidence="2" id="KW-0238">DNA-binding</keyword>
<dbReference type="InterPro" id="IPR025997">
    <property type="entry name" value="SBP_2_dom"/>
</dbReference>
<dbReference type="CDD" id="cd06307">
    <property type="entry name" value="PBP1_sugar_binding"/>
    <property type="match status" value="1"/>
</dbReference>
<dbReference type="SUPFAM" id="SSF47413">
    <property type="entry name" value="lambda repressor-like DNA-binding domains"/>
    <property type="match status" value="1"/>
</dbReference>
<dbReference type="Gene3D" id="3.40.50.2300">
    <property type="match status" value="2"/>
</dbReference>
<dbReference type="Proteomes" id="UP000004407">
    <property type="component" value="Unassembled WGS sequence"/>
</dbReference>
<dbReference type="GO" id="GO:0000976">
    <property type="term" value="F:transcription cis-regulatory region binding"/>
    <property type="evidence" value="ECO:0007669"/>
    <property type="project" value="TreeGrafter"/>
</dbReference>
<protein>
    <submittedName>
        <fullName evidence="5">Transcriptional regulator, LacI family</fullName>
    </submittedName>
</protein>
<proteinExistence type="predicted"/>
<comment type="caution">
    <text evidence="5">The sequence shown here is derived from an EMBL/GenBank/DDBJ whole genome shotgun (WGS) entry which is preliminary data.</text>
</comment>
<dbReference type="eggNOG" id="COG1609">
    <property type="taxonomic scope" value="Bacteria"/>
</dbReference>
<evidence type="ECO:0000313" key="5">
    <source>
        <dbReference type="EMBL" id="EHJ41572.1"/>
    </source>
</evidence>
<dbReference type="PATRIC" id="fig|1002367.3.peg.501"/>
<name>G6AVJ4_9BACT</name>
<accession>G6AVJ4</accession>
<dbReference type="InterPro" id="IPR000843">
    <property type="entry name" value="HTH_LacI"/>
</dbReference>
<dbReference type="PANTHER" id="PTHR30146:SF144">
    <property type="entry name" value="LACI-FAMILY TRANSCRIPTION REGULATOR"/>
    <property type="match status" value="1"/>
</dbReference>
<gene>
    <name evidence="5" type="ORF">HMPREF0673_00629</name>
</gene>
<dbReference type="Pfam" id="PF00356">
    <property type="entry name" value="LacI"/>
    <property type="match status" value="1"/>
</dbReference>
<dbReference type="InterPro" id="IPR010982">
    <property type="entry name" value="Lambda_DNA-bd_dom_sf"/>
</dbReference>
<reference evidence="5 6" key="1">
    <citation type="submission" date="2011-08" db="EMBL/GenBank/DDBJ databases">
        <authorList>
            <person name="Weinstock G."/>
            <person name="Sodergren E."/>
            <person name="Clifton S."/>
            <person name="Fulton L."/>
            <person name="Fulton B."/>
            <person name="Courtney L."/>
            <person name="Fronick C."/>
            <person name="Harrison M."/>
            <person name="Strong C."/>
            <person name="Farmer C."/>
            <person name="Delahaunty K."/>
            <person name="Markovic C."/>
            <person name="Hall O."/>
            <person name="Minx P."/>
            <person name="Tomlinson C."/>
            <person name="Mitreva M."/>
            <person name="Hou S."/>
            <person name="Chen J."/>
            <person name="Wollam A."/>
            <person name="Pepin K.H."/>
            <person name="Johnson M."/>
            <person name="Bhonagiri V."/>
            <person name="Zhang X."/>
            <person name="Suruliraj S."/>
            <person name="Warren W."/>
            <person name="Chinwalla A."/>
            <person name="Mardis E.R."/>
            <person name="Wilson R.K."/>
        </authorList>
    </citation>
    <scope>NUCLEOTIDE SEQUENCE [LARGE SCALE GENOMIC DNA]</scope>
    <source>
        <strain evidence="5 6">DSM 18206</strain>
    </source>
</reference>
<evidence type="ECO:0000256" key="1">
    <source>
        <dbReference type="ARBA" id="ARBA00023015"/>
    </source>
</evidence>
<dbReference type="Gene3D" id="1.10.260.40">
    <property type="entry name" value="lambda repressor-like DNA-binding domains"/>
    <property type="match status" value="1"/>
</dbReference>
<sequence>MQNNKNFIRQAHVKQKIFNRSNKVASEEWIFQYFYLNLHVICGLAHHCTNHIITNPKRNAQPLGMEKIRIKDIAERAGVSVGTVDRVLHNRPNVSAPAREKVEKALKEMEYQPNVYASALAYNKTYVFYALIPQHESEAYWEEIEQGVQKAIEVRRDFNINVKIMYYERFNNNSFIDCYTQCLASNPNGIIIVPQDIETTKQFTDILHEQQIPFVMLDSYMPDLKPLSFFGQDSFCSGYFAAKMLMLIASNEKEIMLFKQMKDGKVTSKQQVNREVGFRHYMHDHFPQIKITELCVPFKGTRSEYDAILKEFFEQHPDTHHCITLNSKAHIVGEFLLRNNMRDIQIMGYDMVAKNAECLRQGSMSFIIAQHGYQQGYSCVDTLFKAIVLKKKVQPVNYMPIELLTKENVDFYRRTQL</sequence>
<feature type="domain" description="HTH lacI-type" evidence="4">
    <location>
        <begin position="68"/>
        <end position="122"/>
    </location>
</feature>
<dbReference type="Pfam" id="PF13407">
    <property type="entry name" value="Peripla_BP_4"/>
    <property type="match status" value="1"/>
</dbReference>
<dbReference type="EMBL" id="AFZZ01000058">
    <property type="protein sequence ID" value="EHJ41572.1"/>
    <property type="molecule type" value="Genomic_DNA"/>
</dbReference>
<dbReference type="AlphaFoldDB" id="G6AVJ4"/>
<keyword evidence="1" id="KW-0805">Transcription regulation</keyword>
<keyword evidence="3" id="KW-0804">Transcription</keyword>
<dbReference type="PROSITE" id="PS50932">
    <property type="entry name" value="HTH_LACI_2"/>
    <property type="match status" value="1"/>
</dbReference>